<dbReference type="RefSeq" id="WP_078025063.1">
    <property type="nucleotide sequence ID" value="NZ_JADPGM010000005.1"/>
</dbReference>
<protein>
    <submittedName>
        <fullName evidence="3">Uncharacterized protein</fullName>
    </submittedName>
</protein>
<feature type="transmembrane region" description="Helical" evidence="1">
    <location>
        <begin position="47"/>
        <end position="66"/>
    </location>
</feature>
<keyword evidence="1" id="KW-1133">Transmembrane helix</keyword>
<organism evidence="3 5">
    <name type="scientific">Clostridium tepidum</name>
    <dbReference type="NCBI Taxonomy" id="1962263"/>
    <lineage>
        <taxon>Bacteria</taxon>
        <taxon>Bacillati</taxon>
        <taxon>Bacillota</taxon>
        <taxon>Clostridia</taxon>
        <taxon>Eubacteriales</taxon>
        <taxon>Clostridiaceae</taxon>
        <taxon>Clostridium</taxon>
    </lineage>
</organism>
<dbReference type="AlphaFoldDB" id="A0A1S9IBB9"/>
<evidence type="ECO:0000313" key="3">
    <source>
        <dbReference type="EMBL" id="OOO67624.1"/>
    </source>
</evidence>
<feature type="transmembrane region" description="Helical" evidence="1">
    <location>
        <begin position="12"/>
        <end position="35"/>
    </location>
</feature>
<evidence type="ECO:0000313" key="5">
    <source>
        <dbReference type="Proteomes" id="UP000190256"/>
    </source>
</evidence>
<comment type="caution">
    <text evidence="3">The sequence shown here is derived from an EMBL/GenBank/DDBJ whole genome shotgun (WGS) entry which is preliminary data.</text>
</comment>
<reference evidence="3 5" key="2">
    <citation type="submission" date="2016-12" db="EMBL/GenBank/DDBJ databases">
        <title>Clostridium tepidum sp. nov., a close relative of Clostridium sporogenes and Clostridium botulinum Group I.</title>
        <authorList>
            <person name="Dobritsa A.P."/>
            <person name="Kutumbaka K.K."/>
            <person name="Werner K."/>
            <person name="Wiedmann M."/>
            <person name="Asmus A."/>
            <person name="Samadpour M."/>
        </authorList>
    </citation>
    <scope>NUCLEOTIDE SEQUENCE [LARGE SCALE GENOMIC DNA]</scope>
    <source>
        <strain evidence="3 5">IEH 97212</strain>
    </source>
</reference>
<dbReference type="Proteomes" id="UP000190206">
    <property type="component" value="Unassembled WGS sequence"/>
</dbReference>
<keyword evidence="1" id="KW-0812">Transmembrane</keyword>
<dbReference type="OrthoDB" id="1852297at2"/>
<evidence type="ECO:0000313" key="4">
    <source>
        <dbReference type="Proteomes" id="UP000190206"/>
    </source>
</evidence>
<accession>A0A1S9IBB9</accession>
<feature type="transmembrane region" description="Helical" evidence="1">
    <location>
        <begin position="178"/>
        <end position="200"/>
    </location>
</feature>
<dbReference type="Proteomes" id="UP000190256">
    <property type="component" value="Unassembled WGS sequence"/>
</dbReference>
<sequence length="250" mass="28513">MEKSNKICRYQLITSIKSILIYYSILIGILTLILIEEFMSVGNNGSVNGVEIATVIFIFVMALNSFKSSFYFSQGNNISRKSFYWGNIKYGIIMSLVLGLIDIVINRIYNFFMACPSIFDIIYGEITYGVNSFWKVTLNHSVSNLFETYIWTFALYVFIFMIGLFITMIYFRLNKVGQIIVSCSPIIFSIVIINLPNGMYNHVCTLIENIFGLNCANKNPYIAIITFSILSILSMGVQYLLIKKSVTDKN</sequence>
<dbReference type="STRING" id="1962263.BS637_12070"/>
<dbReference type="EMBL" id="MRAD01000013">
    <property type="protein sequence ID" value="OOO61509.1"/>
    <property type="molecule type" value="Genomic_DNA"/>
</dbReference>
<evidence type="ECO:0000313" key="2">
    <source>
        <dbReference type="EMBL" id="OOO61509.1"/>
    </source>
</evidence>
<keyword evidence="1" id="KW-0472">Membrane</keyword>
<evidence type="ECO:0000256" key="1">
    <source>
        <dbReference type="SAM" id="Phobius"/>
    </source>
</evidence>
<feature type="transmembrane region" description="Helical" evidence="1">
    <location>
        <begin position="149"/>
        <end position="171"/>
    </location>
</feature>
<reference evidence="2 4" key="1">
    <citation type="submission" date="2016-12" db="EMBL/GenBank/DDBJ databases">
        <title>Clostridium tepidum sp. nov., a close relative of Clostridium sporogenes and Clostridium botulinum Group I.</title>
        <authorList>
            <person name="Dobritsa A.P."/>
            <person name="Kutumbaka K."/>
            <person name="Werner K."/>
            <person name="Samadpour M."/>
        </authorList>
    </citation>
    <scope>NUCLEOTIDE SEQUENCE [LARGE SCALE GENOMIC DNA]</scope>
    <source>
        <strain evidence="2 4">PE</strain>
    </source>
</reference>
<name>A0A1S9IBB9_9CLOT</name>
<feature type="transmembrane region" description="Helical" evidence="1">
    <location>
        <begin position="87"/>
        <end position="109"/>
    </location>
</feature>
<dbReference type="EMBL" id="MRAE01000009">
    <property type="protein sequence ID" value="OOO67624.1"/>
    <property type="molecule type" value="Genomic_DNA"/>
</dbReference>
<gene>
    <name evidence="2" type="ORF">BS637_12070</name>
    <name evidence="3" type="ORF">BS638_05350</name>
</gene>
<keyword evidence="4" id="KW-1185">Reference proteome</keyword>
<feature type="transmembrane region" description="Helical" evidence="1">
    <location>
        <begin position="220"/>
        <end position="242"/>
    </location>
</feature>
<proteinExistence type="predicted"/>